<evidence type="ECO:0000256" key="1">
    <source>
        <dbReference type="ARBA" id="ARBA00004604"/>
    </source>
</evidence>
<feature type="compositionally biased region" description="Basic and acidic residues" evidence="8">
    <location>
        <begin position="250"/>
        <end position="271"/>
    </location>
</feature>
<keyword evidence="5" id="KW-0539">Nucleus</keyword>
<reference evidence="9 10" key="1">
    <citation type="submission" date="2015-04" db="EMBL/GenBank/DDBJ databases">
        <authorList>
            <person name="Heijne W.H."/>
            <person name="Fedorova N.D."/>
            <person name="Nierman W.C."/>
            <person name="Vollebregt A.W."/>
            <person name="Zhao Z."/>
            <person name="Wu L."/>
            <person name="Kumar M."/>
            <person name="Stam H."/>
            <person name="van den Berg M.A."/>
            <person name="Pel H.J."/>
        </authorList>
    </citation>
    <scope>NUCLEOTIDE SEQUENCE [LARGE SCALE GENOMIC DNA]</scope>
    <source>
        <strain evidence="9 10">CBS 393.64</strain>
    </source>
</reference>
<evidence type="ECO:0000256" key="6">
    <source>
        <dbReference type="ARBA" id="ARBA00024695"/>
    </source>
</evidence>
<feature type="compositionally biased region" description="Acidic residues" evidence="8">
    <location>
        <begin position="407"/>
        <end position="421"/>
    </location>
</feature>
<dbReference type="InterPro" id="IPR007276">
    <property type="entry name" value="Nop14"/>
</dbReference>
<gene>
    <name evidence="9" type="ORF">T310_5213</name>
</gene>
<dbReference type="STRING" id="1408163.A0A0F4YT11"/>
<feature type="region of interest" description="Disordered" evidence="8">
    <location>
        <begin position="250"/>
        <end position="495"/>
    </location>
</feature>
<dbReference type="GeneID" id="25317558"/>
<comment type="similarity">
    <text evidence="2">Belongs to the NOP14 family.</text>
</comment>
<keyword evidence="7" id="KW-0175">Coiled coil</keyword>
<dbReference type="PANTHER" id="PTHR23183:SF0">
    <property type="entry name" value="NUCLEOLAR PROTEIN 14"/>
    <property type="match status" value="1"/>
</dbReference>
<name>A0A0F4YT11_RASE3</name>
<dbReference type="GO" id="GO:0030692">
    <property type="term" value="C:Noc4p-Nop14p complex"/>
    <property type="evidence" value="ECO:0007669"/>
    <property type="project" value="TreeGrafter"/>
</dbReference>
<proteinExistence type="inferred from homology"/>
<feature type="compositionally biased region" description="Basic and acidic residues" evidence="8">
    <location>
        <begin position="131"/>
        <end position="151"/>
    </location>
</feature>
<dbReference type="RefSeq" id="XP_013327375.1">
    <property type="nucleotide sequence ID" value="XM_013471921.1"/>
</dbReference>
<evidence type="ECO:0000256" key="5">
    <source>
        <dbReference type="ARBA" id="ARBA00023242"/>
    </source>
</evidence>
<feature type="region of interest" description="Disordered" evidence="8">
    <location>
        <begin position="118"/>
        <end position="238"/>
    </location>
</feature>
<sequence>MAPSQLKQLKASLRESGLIGPPQSKKKRRQNAKSGASAQARIQRAAALQQIRERFNPFDVKAPVKGVKFDVTTKDGPSIKAGTAGYVRPAVTKSLGEERRRETLLKELHSRNKVGGILDRRFGENDPTMTPEEKAAERFARESQRKFRKESMFNLEEDEEEEVQLTHKGQSISFDDEAVKDDFHEDDLEASDSDLSESEQNRKRKRASADDDSDDMEGLAPEGEDEEEPQRKKSKAEVYKEIIAKSKFYRAERKKAKEDDAELRHQLDKGLPDLFEAMRGTKPPQPEPPKEDPSASLKPDPAAPLQGKDKDAADKEYDRRLKQMAFDKRSQPADRTKTEEEKAKEEAERLKALEEERLRRMRGEEESDSEAEADGDQSEEESVPDDAKAFGLSQPANGIHTRPEHGVEDEDDFIIDGDLVDMESRSSASFIQSDEDLSEQDEESEQEQEEEEGDEDEDEDDEMINDLIQPTDDATKTSSAPAERSDTANGHLAYTYPCPESHQNFLEIIKDVAIQDLPLVIQRIRALHHPRLHSDNKAKLARFSAILVEHVAYLANRKERAPFAILENLLRHIHSMAKSNSEAVAKAFRAHLRTMSAERPLNLSPADLVILTGVLTIFPTSDHFHAVVTPANLSLARYLGQSTVNDLSDLATGAYAATLVVQYQSFAKRYMPEFMNYCLNALCILSPSAVKENLGPVLLRQPEKSLRLNGATGATLRKPQFWDVLAKDLSPQAAEELKVSLVGTFISLLDYAADLWSAKSAFHEIFEPARTVLGHLRRTCAKRVPTVLEDQIVSTLDKFDKLSSQARLARRPLLLHNHRPLAIKTAIPKFEEDFNPDRHYDPNRERAEINKLKAEYKRERKGALRELRKDANFLAREALREKKERDAEYEKKFKRLIAEIQGEEGREKNAYEREKRWRQGKR</sequence>
<dbReference type="GO" id="GO:0032040">
    <property type="term" value="C:small-subunit processome"/>
    <property type="evidence" value="ECO:0007669"/>
    <property type="project" value="InterPro"/>
</dbReference>
<evidence type="ECO:0000256" key="2">
    <source>
        <dbReference type="ARBA" id="ARBA00007466"/>
    </source>
</evidence>
<keyword evidence="4" id="KW-0698">rRNA processing</keyword>
<comment type="subcellular location">
    <subcellularLocation>
        <location evidence="1">Nucleus</location>
        <location evidence="1">Nucleolus</location>
    </subcellularLocation>
</comment>
<evidence type="ECO:0000313" key="9">
    <source>
        <dbReference type="EMBL" id="KKA20763.1"/>
    </source>
</evidence>
<dbReference type="GO" id="GO:0030490">
    <property type="term" value="P:maturation of SSU-rRNA"/>
    <property type="evidence" value="ECO:0007669"/>
    <property type="project" value="TreeGrafter"/>
</dbReference>
<feature type="compositionally biased region" description="Acidic residues" evidence="8">
    <location>
        <begin position="365"/>
        <end position="384"/>
    </location>
</feature>
<dbReference type="PANTHER" id="PTHR23183">
    <property type="entry name" value="NOP14"/>
    <property type="match status" value="1"/>
</dbReference>
<accession>A0A0F4YT11</accession>
<feature type="compositionally biased region" description="Acidic residues" evidence="8">
    <location>
        <begin position="433"/>
        <end position="464"/>
    </location>
</feature>
<feature type="compositionally biased region" description="Acidic residues" evidence="8">
    <location>
        <begin position="210"/>
        <end position="228"/>
    </location>
</feature>
<evidence type="ECO:0000256" key="8">
    <source>
        <dbReference type="SAM" id="MobiDB-lite"/>
    </source>
</evidence>
<organism evidence="9 10">
    <name type="scientific">Rasamsonia emersonii (strain ATCC 16479 / CBS 393.64 / IMI 116815)</name>
    <dbReference type="NCBI Taxonomy" id="1408163"/>
    <lineage>
        <taxon>Eukaryota</taxon>
        <taxon>Fungi</taxon>
        <taxon>Dikarya</taxon>
        <taxon>Ascomycota</taxon>
        <taxon>Pezizomycotina</taxon>
        <taxon>Eurotiomycetes</taxon>
        <taxon>Eurotiomycetidae</taxon>
        <taxon>Eurotiales</taxon>
        <taxon>Trichocomaceae</taxon>
        <taxon>Rasamsonia</taxon>
    </lineage>
</organism>
<evidence type="ECO:0000256" key="3">
    <source>
        <dbReference type="ARBA" id="ARBA00022517"/>
    </source>
</evidence>
<dbReference type="Pfam" id="PF04147">
    <property type="entry name" value="Nop14"/>
    <property type="match status" value="1"/>
</dbReference>
<evidence type="ECO:0000256" key="7">
    <source>
        <dbReference type="SAM" id="Coils"/>
    </source>
</evidence>
<dbReference type="AlphaFoldDB" id="A0A0F4YT11"/>
<evidence type="ECO:0000313" key="10">
    <source>
        <dbReference type="Proteomes" id="UP000053958"/>
    </source>
</evidence>
<feature type="coiled-coil region" evidence="7">
    <location>
        <begin position="846"/>
        <end position="899"/>
    </location>
</feature>
<feature type="region of interest" description="Disordered" evidence="8">
    <location>
        <begin position="1"/>
        <end position="41"/>
    </location>
</feature>
<feature type="compositionally biased region" description="Basic and acidic residues" evidence="8">
    <location>
        <begin position="229"/>
        <end position="238"/>
    </location>
</feature>
<feature type="compositionally biased region" description="Acidic residues" evidence="8">
    <location>
        <begin position="174"/>
        <end position="197"/>
    </location>
</feature>
<feature type="compositionally biased region" description="Basic and acidic residues" evidence="8">
    <location>
        <begin position="307"/>
        <end position="364"/>
    </location>
</feature>
<comment type="function">
    <text evidence="6">Involved in nucleolar processing of pre-18S ribosomal RNA. Has a role in the nuclear export of 40S pre-ribosomal subunit to the cytoplasm.</text>
</comment>
<dbReference type="OrthoDB" id="441771at2759"/>
<dbReference type="Proteomes" id="UP000053958">
    <property type="component" value="Unassembled WGS sequence"/>
</dbReference>
<evidence type="ECO:0000256" key="4">
    <source>
        <dbReference type="ARBA" id="ARBA00022552"/>
    </source>
</evidence>
<keyword evidence="3" id="KW-0690">Ribosome biogenesis</keyword>
<protein>
    <submittedName>
        <fullName evidence="9">Nop14-like family protein</fullName>
    </submittedName>
</protein>
<dbReference type="EMBL" id="LASV01000232">
    <property type="protein sequence ID" value="KKA20763.1"/>
    <property type="molecule type" value="Genomic_DNA"/>
</dbReference>
<keyword evidence="10" id="KW-1185">Reference proteome</keyword>
<comment type="caution">
    <text evidence="9">The sequence shown here is derived from an EMBL/GenBank/DDBJ whole genome shotgun (WGS) entry which is preliminary data.</text>
</comment>